<dbReference type="STRING" id="314265.R2601_11159"/>
<evidence type="ECO:0000256" key="5">
    <source>
        <dbReference type="SAM" id="SignalP"/>
    </source>
</evidence>
<accession>Q0FKX0</accession>
<keyword evidence="8" id="KW-1185">Reference proteome</keyword>
<reference evidence="7 8" key="1">
    <citation type="journal article" date="2010" name="J. Bacteriol.">
        <title>Genome sequences of Pelagibaca bermudensis HTCC2601T and Maritimibacter alkaliphilus HTCC2654T, the type strains of two marine Roseobacter genera.</title>
        <authorList>
            <person name="Thrash J.C."/>
            <person name="Cho J.C."/>
            <person name="Ferriera S."/>
            <person name="Johnson J."/>
            <person name="Vergin K.L."/>
            <person name="Giovannoni S.J."/>
        </authorList>
    </citation>
    <scope>NUCLEOTIDE SEQUENCE [LARGE SCALE GENOMIC DNA]</scope>
    <source>
        <strain evidence="8">DSM 26914 / JCM 13377 / KCTC 12554 / HTCC2601</strain>
    </source>
</reference>
<gene>
    <name evidence="7" type="ORF">R2601_11159</name>
</gene>
<dbReference type="GO" id="GO:0020037">
    <property type="term" value="F:heme binding"/>
    <property type="evidence" value="ECO:0007669"/>
    <property type="project" value="InterPro"/>
</dbReference>
<organism evidence="7 8">
    <name type="scientific">Salipiger bermudensis (strain DSM 26914 / JCM 13377 / KCTC 12554 / HTCC2601)</name>
    <name type="common">Pelagibaca bermudensis</name>
    <dbReference type="NCBI Taxonomy" id="314265"/>
    <lineage>
        <taxon>Bacteria</taxon>
        <taxon>Pseudomonadati</taxon>
        <taxon>Pseudomonadota</taxon>
        <taxon>Alphaproteobacteria</taxon>
        <taxon>Rhodobacterales</taxon>
        <taxon>Roseobacteraceae</taxon>
        <taxon>Salipiger</taxon>
    </lineage>
</organism>
<keyword evidence="5" id="KW-0732">Signal</keyword>
<dbReference type="PROSITE" id="PS51007">
    <property type="entry name" value="CYTC"/>
    <property type="match status" value="1"/>
</dbReference>
<dbReference type="OrthoDB" id="335174at2"/>
<keyword evidence="1 4" id="KW-0349">Heme</keyword>
<evidence type="ECO:0000313" key="7">
    <source>
        <dbReference type="EMBL" id="EAU44890.1"/>
    </source>
</evidence>
<dbReference type="GeneID" id="92504384"/>
<dbReference type="AlphaFoldDB" id="Q0FKX0"/>
<dbReference type="SUPFAM" id="SSF46626">
    <property type="entry name" value="Cytochrome c"/>
    <property type="match status" value="1"/>
</dbReference>
<feature type="domain" description="Cytochrome c" evidence="6">
    <location>
        <begin position="22"/>
        <end position="133"/>
    </location>
</feature>
<feature type="chain" id="PRO_5004171759" description="Cytochrome c domain-containing protein" evidence="5">
    <location>
        <begin position="24"/>
        <end position="134"/>
    </location>
</feature>
<dbReference type="HOGENOM" id="CLU_131567_0_0_5"/>
<name>Q0FKX0_SALBH</name>
<dbReference type="InterPro" id="IPR036909">
    <property type="entry name" value="Cyt_c-like_dom_sf"/>
</dbReference>
<dbReference type="Pfam" id="PF00034">
    <property type="entry name" value="Cytochrom_C"/>
    <property type="match status" value="1"/>
</dbReference>
<keyword evidence="3 4" id="KW-0408">Iron</keyword>
<evidence type="ECO:0000256" key="2">
    <source>
        <dbReference type="ARBA" id="ARBA00022723"/>
    </source>
</evidence>
<evidence type="ECO:0000256" key="3">
    <source>
        <dbReference type="ARBA" id="ARBA00023004"/>
    </source>
</evidence>
<dbReference type="GO" id="GO:0046872">
    <property type="term" value="F:metal ion binding"/>
    <property type="evidence" value="ECO:0007669"/>
    <property type="project" value="UniProtKB-KW"/>
</dbReference>
<comment type="caution">
    <text evidence="7">The sequence shown here is derived from an EMBL/GenBank/DDBJ whole genome shotgun (WGS) entry which is preliminary data.</text>
</comment>
<dbReference type="Gene3D" id="1.10.760.10">
    <property type="entry name" value="Cytochrome c-like domain"/>
    <property type="match status" value="1"/>
</dbReference>
<keyword evidence="2 4" id="KW-0479">Metal-binding</keyword>
<proteinExistence type="predicted"/>
<evidence type="ECO:0000259" key="6">
    <source>
        <dbReference type="PROSITE" id="PS51007"/>
    </source>
</evidence>
<feature type="signal peptide" evidence="5">
    <location>
        <begin position="1"/>
        <end position="23"/>
    </location>
</feature>
<dbReference type="EMBL" id="AATQ01000036">
    <property type="protein sequence ID" value="EAU44890.1"/>
    <property type="molecule type" value="Genomic_DNA"/>
</dbReference>
<sequence>MTRLNTTLAAAAALALSAGAGLADDMGKQDFVEGCAGCHGESGMGQGSLAELLTVEMPDLTHLSANNDGVFPMLEVIHIIDGRTQLRAHGDPMPIWGTVFKSRLMTESGMMGGAEALARGRILSIAYYLESIQQ</sequence>
<dbReference type="GO" id="GO:0009055">
    <property type="term" value="F:electron transfer activity"/>
    <property type="evidence" value="ECO:0007669"/>
    <property type="project" value="InterPro"/>
</dbReference>
<dbReference type="RefSeq" id="WP_007793652.1">
    <property type="nucleotide sequence ID" value="NZ_DS022276.1"/>
</dbReference>
<protein>
    <recommendedName>
        <fullName evidence="6">Cytochrome c domain-containing protein</fullName>
    </recommendedName>
</protein>
<dbReference type="InterPro" id="IPR009056">
    <property type="entry name" value="Cyt_c-like_dom"/>
</dbReference>
<evidence type="ECO:0000313" key="8">
    <source>
        <dbReference type="Proteomes" id="UP000006230"/>
    </source>
</evidence>
<dbReference type="Proteomes" id="UP000006230">
    <property type="component" value="Unassembled WGS sequence"/>
</dbReference>
<evidence type="ECO:0000256" key="4">
    <source>
        <dbReference type="PROSITE-ProRule" id="PRU00433"/>
    </source>
</evidence>
<dbReference type="eggNOG" id="COG2010">
    <property type="taxonomic scope" value="Bacteria"/>
</dbReference>
<evidence type="ECO:0000256" key="1">
    <source>
        <dbReference type="ARBA" id="ARBA00022617"/>
    </source>
</evidence>